<dbReference type="AlphaFoldDB" id="A0AAD1S9H7"/>
<dbReference type="Pfam" id="PF03992">
    <property type="entry name" value="ABM"/>
    <property type="match status" value="1"/>
</dbReference>
<dbReference type="PANTHER" id="PTHR12178">
    <property type="entry name" value="EF-HAND DOMAIN-CONTAINING PROTEIN"/>
    <property type="match status" value="1"/>
</dbReference>
<dbReference type="GO" id="GO:0042984">
    <property type="term" value="P:regulation of amyloid precursor protein biosynthetic process"/>
    <property type="evidence" value="ECO:0007669"/>
    <property type="project" value="TreeGrafter"/>
</dbReference>
<gene>
    <name evidence="2" type="ORF">PECUL_23A053999</name>
</gene>
<dbReference type="SUPFAM" id="SSF54909">
    <property type="entry name" value="Dimeric alpha+beta barrel"/>
    <property type="match status" value="1"/>
</dbReference>
<dbReference type="Gene3D" id="3.30.70.100">
    <property type="match status" value="1"/>
</dbReference>
<keyword evidence="3" id="KW-1185">Reference proteome</keyword>
<dbReference type="EMBL" id="OW240916">
    <property type="protein sequence ID" value="CAH2292661.1"/>
    <property type="molecule type" value="Genomic_DNA"/>
</dbReference>
<dbReference type="InterPro" id="IPR039862">
    <property type="entry name" value="NECAB1/2/3"/>
</dbReference>
<dbReference type="Proteomes" id="UP001295444">
    <property type="component" value="Chromosome 05"/>
</dbReference>
<name>A0AAD1S9H7_PELCU</name>
<evidence type="ECO:0000259" key="1">
    <source>
        <dbReference type="PROSITE" id="PS51725"/>
    </source>
</evidence>
<proteinExistence type="predicted"/>
<accession>A0AAD1S9H7</accession>
<dbReference type="GO" id="GO:0005783">
    <property type="term" value="C:endoplasmic reticulum"/>
    <property type="evidence" value="ECO:0007669"/>
    <property type="project" value="TreeGrafter"/>
</dbReference>
<evidence type="ECO:0000313" key="2">
    <source>
        <dbReference type="EMBL" id="CAH2292661.1"/>
    </source>
</evidence>
<dbReference type="GO" id="GO:0000137">
    <property type="term" value="C:Golgi cis cisterna"/>
    <property type="evidence" value="ECO:0007669"/>
    <property type="project" value="TreeGrafter"/>
</dbReference>
<reference evidence="2" key="1">
    <citation type="submission" date="2022-03" db="EMBL/GenBank/DDBJ databases">
        <authorList>
            <person name="Alioto T."/>
            <person name="Alioto T."/>
            <person name="Gomez Garrido J."/>
        </authorList>
    </citation>
    <scope>NUCLEOTIDE SEQUENCE</scope>
</reference>
<dbReference type="PROSITE" id="PS51725">
    <property type="entry name" value="ABM"/>
    <property type="match status" value="1"/>
</dbReference>
<dbReference type="InterPro" id="IPR007138">
    <property type="entry name" value="ABM_dom"/>
</dbReference>
<organism evidence="2 3">
    <name type="scientific">Pelobates cultripes</name>
    <name type="common">Western spadefoot toad</name>
    <dbReference type="NCBI Taxonomy" id="61616"/>
    <lineage>
        <taxon>Eukaryota</taxon>
        <taxon>Metazoa</taxon>
        <taxon>Chordata</taxon>
        <taxon>Craniata</taxon>
        <taxon>Vertebrata</taxon>
        <taxon>Euteleostomi</taxon>
        <taxon>Amphibia</taxon>
        <taxon>Batrachia</taxon>
        <taxon>Anura</taxon>
        <taxon>Pelobatoidea</taxon>
        <taxon>Pelobatidae</taxon>
        <taxon>Pelobates</taxon>
    </lineage>
</organism>
<dbReference type="InterPro" id="IPR011008">
    <property type="entry name" value="Dimeric_a/b-barrel"/>
</dbReference>
<feature type="domain" description="ABM" evidence="1">
    <location>
        <begin position="183"/>
        <end position="271"/>
    </location>
</feature>
<protein>
    <recommendedName>
        <fullName evidence="1">ABM domain-containing protein</fullName>
    </recommendedName>
</protein>
<sequence length="283" mass="33013">MFARIDRQQTNNMDTERLCEYFSEYLGEYRNVLTALQTLNITILSAMDKTKMDYEHSPQIQQFVTRFLLRETISQLHSLQNSLESALETIEGQAVSERQDFNKAEPQRAGHRCNRRTQKSVCLSPTDPYSGILTTGLVVESDNQWSAQINRLEQLIDKLEYTCPRLEPLKGEMNIDYTEKNILVAQKQLAVNEHHLDTFKQSLRRYTELTSTQSHCLHISAQRLQSESGYVLYEIWEDQESWNSHLQSNQSKTFQRVIIDCLEGPEQTRTMLLPASWWNLSNE</sequence>
<evidence type="ECO:0000313" key="3">
    <source>
        <dbReference type="Proteomes" id="UP001295444"/>
    </source>
</evidence>
<dbReference type="PANTHER" id="PTHR12178:SF3">
    <property type="entry name" value="N-TERMINAL EF-HAND CALCIUM-BINDING PROTEIN 3"/>
    <property type="match status" value="1"/>
</dbReference>